<proteinExistence type="predicted"/>
<name>A0A177CMD3_9PLEO</name>
<dbReference type="Proteomes" id="UP000077069">
    <property type="component" value="Unassembled WGS sequence"/>
</dbReference>
<dbReference type="GeneID" id="28763566"/>
<accession>A0A177CMD3</accession>
<organism evidence="1 2">
    <name type="scientific">Paraphaeosphaeria sporulosa</name>
    <dbReference type="NCBI Taxonomy" id="1460663"/>
    <lineage>
        <taxon>Eukaryota</taxon>
        <taxon>Fungi</taxon>
        <taxon>Dikarya</taxon>
        <taxon>Ascomycota</taxon>
        <taxon>Pezizomycotina</taxon>
        <taxon>Dothideomycetes</taxon>
        <taxon>Pleosporomycetidae</taxon>
        <taxon>Pleosporales</taxon>
        <taxon>Massarineae</taxon>
        <taxon>Didymosphaeriaceae</taxon>
        <taxon>Paraphaeosphaeria</taxon>
    </lineage>
</organism>
<dbReference type="RefSeq" id="XP_018039060.1">
    <property type="nucleotide sequence ID" value="XM_018180080.1"/>
</dbReference>
<evidence type="ECO:0000313" key="1">
    <source>
        <dbReference type="EMBL" id="OAG08695.1"/>
    </source>
</evidence>
<dbReference type="AlphaFoldDB" id="A0A177CMD3"/>
<dbReference type="EMBL" id="KV441550">
    <property type="protein sequence ID" value="OAG08695.1"/>
    <property type="molecule type" value="Genomic_DNA"/>
</dbReference>
<protein>
    <submittedName>
        <fullName evidence="1">Uncharacterized protein</fullName>
    </submittedName>
</protein>
<keyword evidence="2" id="KW-1185">Reference proteome</keyword>
<dbReference type="InParanoid" id="A0A177CMD3"/>
<gene>
    <name evidence="1" type="ORF">CC84DRAFT_1174139</name>
</gene>
<reference evidence="1 2" key="1">
    <citation type="submission" date="2016-05" db="EMBL/GenBank/DDBJ databases">
        <title>Comparative analysis of secretome profiles of manganese(II)-oxidizing ascomycete fungi.</title>
        <authorList>
            <consortium name="DOE Joint Genome Institute"/>
            <person name="Zeiner C.A."/>
            <person name="Purvine S.O."/>
            <person name="Zink E.M."/>
            <person name="Wu S."/>
            <person name="Pasa-Tolic L."/>
            <person name="Chaput D.L."/>
            <person name="Haridas S."/>
            <person name="Grigoriev I.V."/>
            <person name="Santelli C.M."/>
            <person name="Hansel C.M."/>
        </authorList>
    </citation>
    <scope>NUCLEOTIDE SEQUENCE [LARGE SCALE GENOMIC DNA]</scope>
    <source>
        <strain evidence="1 2">AP3s5-JAC2a</strain>
    </source>
</reference>
<evidence type="ECO:0000313" key="2">
    <source>
        <dbReference type="Proteomes" id="UP000077069"/>
    </source>
</evidence>
<sequence length="286" mass="32778">MFDLRATVSDPTRLLLQRIDDPKKRVGAALSRSGLARLASNFSIRSATYRSCIDSSGVGSMQTKRVNPPSCTHCRHIHLPGRRKTIQVAQEDPYTWEQPWSEMPFEDEERYCLDITLEELEERFDSGCEFAAYLSTGSKESWRSQLAGRDSRYPPPTNFIGHKTFEEWILFGPRQRLLVVRRRQRWQEQDTAASPRKAQHSRNSEAQFDTLRIGEYDKESSTQGLGSQNGWGFLRVPWHFCTLRISSLGGSNVIWPEAADSGKRGMTTAWSAEWTRWETKRQEGAG</sequence>